<organism evidence="2 3">
    <name type="scientific">Phorcysia thermohydrogeniphila</name>
    <dbReference type="NCBI Taxonomy" id="936138"/>
    <lineage>
        <taxon>Bacteria</taxon>
        <taxon>Pseudomonadati</taxon>
        <taxon>Aquificota</taxon>
        <taxon>Aquificia</taxon>
        <taxon>Desulfurobacteriales</taxon>
        <taxon>Desulfurobacteriaceae</taxon>
        <taxon>Phorcysia</taxon>
    </lineage>
</organism>
<comment type="caution">
    <text evidence="2">The sequence shown here is derived from an EMBL/GenBank/DDBJ whole genome shotgun (WGS) entry which is preliminary data.</text>
</comment>
<evidence type="ECO:0000313" key="2">
    <source>
        <dbReference type="EMBL" id="TCK06696.1"/>
    </source>
</evidence>
<protein>
    <submittedName>
        <fullName evidence="2">Uncharacterized protein</fullName>
    </submittedName>
</protein>
<dbReference type="SUPFAM" id="SSF51658">
    <property type="entry name" value="Xylose isomerase-like"/>
    <property type="match status" value="1"/>
</dbReference>
<proteinExistence type="predicted"/>
<gene>
    <name evidence="2" type="ORF">CLV27_0502</name>
</gene>
<sequence length="256" mass="29598">MKKAILLLILFLIFPLLSWSNSAKADCGNYRKGIYIWSKAFRVYSLEEINEFIVSRDIVAVKVSASAVIGSKEVKQFIERLKSEGIEVELVLSEPTYIFPEKWEKVKAKMEAIMEMGYDVHFDVEPHTLPDFKENRELYLALFVELLKKAYALTKQYGHRLTIAVNPYHYREVIPEVISNCDGTVVMIYGTKSVRRIAKLLSPFLSYEPESSVTLALRARDFEGELEMKSLMEKVCERTGVSSFVVHNLRQWKKLR</sequence>
<name>A0A4V2PDW0_9BACT</name>
<dbReference type="RefSeq" id="WP_132525470.1">
    <property type="nucleotide sequence ID" value="NZ_SMFV01000001.1"/>
</dbReference>
<dbReference type="InterPro" id="IPR036237">
    <property type="entry name" value="Xyl_isomerase-like_sf"/>
</dbReference>
<dbReference type="EMBL" id="SMFV01000001">
    <property type="protein sequence ID" value="TCK06696.1"/>
    <property type="molecule type" value="Genomic_DNA"/>
</dbReference>
<dbReference type="OrthoDB" id="7054537at2"/>
<dbReference type="Proteomes" id="UP000295777">
    <property type="component" value="Unassembled WGS sequence"/>
</dbReference>
<dbReference type="AlphaFoldDB" id="A0A4V2PDW0"/>
<evidence type="ECO:0000256" key="1">
    <source>
        <dbReference type="SAM" id="SignalP"/>
    </source>
</evidence>
<feature type="chain" id="PRO_5020719035" evidence="1">
    <location>
        <begin position="26"/>
        <end position="256"/>
    </location>
</feature>
<feature type="signal peptide" evidence="1">
    <location>
        <begin position="1"/>
        <end position="25"/>
    </location>
</feature>
<keyword evidence="3" id="KW-1185">Reference proteome</keyword>
<keyword evidence="1" id="KW-0732">Signal</keyword>
<accession>A0A4V2PDW0</accession>
<reference evidence="2 3" key="1">
    <citation type="submission" date="2019-03" db="EMBL/GenBank/DDBJ databases">
        <title>Genomic Encyclopedia of Archaeal and Bacterial Type Strains, Phase II (KMG-II): from individual species to whole genera.</title>
        <authorList>
            <person name="Goeker M."/>
        </authorList>
    </citation>
    <scope>NUCLEOTIDE SEQUENCE [LARGE SCALE GENOMIC DNA]</scope>
    <source>
        <strain evidence="2 3">DSM 24425</strain>
    </source>
</reference>
<evidence type="ECO:0000313" key="3">
    <source>
        <dbReference type="Proteomes" id="UP000295777"/>
    </source>
</evidence>